<keyword evidence="3" id="KW-1185">Reference proteome</keyword>
<dbReference type="SUPFAM" id="SSF140996">
    <property type="entry name" value="Hermes dimerisation domain"/>
    <property type="match status" value="1"/>
</dbReference>
<dbReference type="InterPro" id="IPR052717">
    <property type="entry name" value="Vacuolar_transposase_reg"/>
</dbReference>
<name>A0ABD1ZLB3_9MARC</name>
<protein>
    <recommendedName>
        <fullName evidence="1">Hermes trasposase DNA-binding domain-containing protein</fullName>
    </recommendedName>
</protein>
<organism evidence="2 3">
    <name type="scientific">Riccia fluitans</name>
    <dbReference type="NCBI Taxonomy" id="41844"/>
    <lineage>
        <taxon>Eukaryota</taxon>
        <taxon>Viridiplantae</taxon>
        <taxon>Streptophyta</taxon>
        <taxon>Embryophyta</taxon>
        <taxon>Marchantiophyta</taxon>
        <taxon>Marchantiopsida</taxon>
        <taxon>Marchantiidae</taxon>
        <taxon>Marchantiales</taxon>
        <taxon>Ricciaceae</taxon>
        <taxon>Riccia</taxon>
    </lineage>
</organism>
<reference evidence="2 3" key="1">
    <citation type="submission" date="2024-09" db="EMBL/GenBank/DDBJ databases">
        <title>Chromosome-scale assembly of Riccia fluitans.</title>
        <authorList>
            <person name="Paukszto L."/>
            <person name="Sawicki J."/>
            <person name="Karawczyk K."/>
            <person name="Piernik-Szablinska J."/>
            <person name="Szczecinska M."/>
            <person name="Mazdziarz M."/>
        </authorList>
    </citation>
    <scope>NUCLEOTIDE SEQUENCE [LARGE SCALE GENOMIC DNA]</scope>
    <source>
        <strain evidence="2">Rf_01</strain>
        <tissue evidence="2">Aerial parts of the thallus</tissue>
    </source>
</reference>
<dbReference type="InterPro" id="IPR018473">
    <property type="entry name" value="Hermes_transposase_DNA-db"/>
</dbReference>
<accession>A0ABD1ZLB3</accession>
<dbReference type="Gene3D" id="1.10.10.1070">
    <property type="entry name" value="Zinc finger, BED domain-containing"/>
    <property type="match status" value="1"/>
</dbReference>
<evidence type="ECO:0000313" key="3">
    <source>
        <dbReference type="Proteomes" id="UP001605036"/>
    </source>
</evidence>
<dbReference type="InterPro" id="IPR012337">
    <property type="entry name" value="RNaseH-like_sf"/>
</dbReference>
<dbReference type="SUPFAM" id="SSF53098">
    <property type="entry name" value="Ribonuclease H-like"/>
    <property type="match status" value="1"/>
</dbReference>
<dbReference type="Pfam" id="PF10683">
    <property type="entry name" value="DBD_Tnp_Hermes"/>
    <property type="match status" value="1"/>
</dbReference>
<sequence>MRAMMLPHQIEHDLKSNGGEYVIRNNGPGKKSGVWDTFGIVYNLSNVKLDYAACKSCNKVYTFKTSTGTAMISKHKCRVLASEVTCAKVFFKKHIITKQEKEMIMVAAADYCATDMHPFESLSGLGLKALIQIALDIGSSSASQVTVDELLANLTTISHNIDSRAQNGREKLTLILKKHFDSGLNVACTLDLWTDVIKKNSYMSIIIHYIDEMFNLYARTLHVKPVEEASHTAEMVLEEFSKDLAVFKIMADMHQQIIVVSDSGSNCCGSNGIPSAFYWLACSDHKLATVLTTIMNKTTKIENGIRSTPFY</sequence>
<dbReference type="EMBL" id="JBHFFA010000001">
    <property type="protein sequence ID" value="KAL2651486.1"/>
    <property type="molecule type" value="Genomic_DNA"/>
</dbReference>
<gene>
    <name evidence="2" type="ORF">R1flu_019614</name>
</gene>
<dbReference type="PANTHER" id="PTHR46169">
    <property type="entry name" value="DNA REPLICATION-RELATED ELEMENT FACTOR, ISOFORM A"/>
    <property type="match status" value="1"/>
</dbReference>
<proteinExistence type="predicted"/>
<dbReference type="PANTHER" id="PTHR46169:SF15">
    <property type="entry name" value="INNER CENTROMERE PROTEIN A-LIKE ISOFORM X1-RELATED"/>
    <property type="match status" value="1"/>
</dbReference>
<evidence type="ECO:0000313" key="2">
    <source>
        <dbReference type="EMBL" id="KAL2651486.1"/>
    </source>
</evidence>
<comment type="caution">
    <text evidence="2">The sequence shown here is derived from an EMBL/GenBank/DDBJ whole genome shotgun (WGS) entry which is preliminary data.</text>
</comment>
<evidence type="ECO:0000259" key="1">
    <source>
        <dbReference type="Pfam" id="PF10683"/>
    </source>
</evidence>
<dbReference type="Proteomes" id="UP001605036">
    <property type="component" value="Unassembled WGS sequence"/>
</dbReference>
<feature type="domain" description="Hermes trasposase DNA-binding" evidence="1">
    <location>
        <begin position="95"/>
        <end position="156"/>
    </location>
</feature>
<dbReference type="AlphaFoldDB" id="A0ABD1ZLB3"/>